<dbReference type="KEGG" id="lcc:B488_10450"/>
<protein>
    <submittedName>
        <fullName evidence="1">Uncharacterized protein</fullName>
    </submittedName>
</protein>
<dbReference type="Proteomes" id="UP000010799">
    <property type="component" value="Chromosome"/>
</dbReference>
<gene>
    <name evidence="1" type="ordered locus">B488_10450</name>
</gene>
<dbReference type="STRING" id="1215343.B488_10450"/>
<evidence type="ECO:0000313" key="2">
    <source>
        <dbReference type="Proteomes" id="UP000010799"/>
    </source>
</evidence>
<accession>L0EVS8</accession>
<sequence length="44" mass="5235">MVKLISNIEMWTFWISWVLPSTTKHSKTNTMENAPVWQKKEIIS</sequence>
<dbReference type="AlphaFoldDB" id="L0EVS8"/>
<reference evidence="1 2" key="1">
    <citation type="journal article" date="2012" name="Stand. Genomic Sci.">
        <title>Complete genome sequence of Liberibacter crescens BT-1.</title>
        <authorList>
            <person name="Leonard M.T."/>
            <person name="Fagen J.R."/>
            <person name="Davis-Richardson A.G."/>
            <person name="Davis M.J."/>
            <person name="Triplett E.W."/>
        </authorList>
    </citation>
    <scope>NUCLEOTIDE SEQUENCE [LARGE SCALE GENOMIC DNA]</scope>
    <source>
        <strain evidence="1 2">BT-1</strain>
    </source>
</reference>
<evidence type="ECO:0000313" key="1">
    <source>
        <dbReference type="EMBL" id="AGA65037.1"/>
    </source>
</evidence>
<dbReference type="HOGENOM" id="CLU_3218191_0_0_5"/>
<keyword evidence="2" id="KW-1185">Reference proteome</keyword>
<organism evidence="1 2">
    <name type="scientific">Liberibacter crescens (strain BT-1)</name>
    <dbReference type="NCBI Taxonomy" id="1215343"/>
    <lineage>
        <taxon>Bacteria</taxon>
        <taxon>Pseudomonadati</taxon>
        <taxon>Pseudomonadota</taxon>
        <taxon>Alphaproteobacteria</taxon>
        <taxon>Hyphomicrobiales</taxon>
        <taxon>Rhizobiaceae</taxon>
        <taxon>Liberibacter</taxon>
    </lineage>
</organism>
<dbReference type="PATRIC" id="fig|1215343.11.peg.1072"/>
<proteinExistence type="predicted"/>
<dbReference type="EMBL" id="CP003789">
    <property type="protein sequence ID" value="AGA65037.1"/>
    <property type="molecule type" value="Genomic_DNA"/>
</dbReference>
<name>L0EVS8_LIBCB</name>